<evidence type="ECO:0000256" key="4">
    <source>
        <dbReference type="ARBA" id="ARBA00023242"/>
    </source>
</evidence>
<feature type="non-terminal residue" evidence="6">
    <location>
        <position position="109"/>
    </location>
</feature>
<dbReference type="CDD" id="cd12455">
    <property type="entry name" value="RRM_like_Smg4_UPF3"/>
    <property type="match status" value="1"/>
</dbReference>
<dbReference type="Pfam" id="PF03467">
    <property type="entry name" value="Smg4_UPF3"/>
    <property type="match status" value="1"/>
</dbReference>
<dbReference type="InterPro" id="IPR005120">
    <property type="entry name" value="UPF3_dom"/>
</dbReference>
<feature type="domain" description="UPF3" evidence="5">
    <location>
        <begin position="7"/>
        <end position="106"/>
    </location>
</feature>
<dbReference type="Proteomes" id="UP000268162">
    <property type="component" value="Unassembled WGS sequence"/>
</dbReference>
<dbReference type="InterPro" id="IPR039722">
    <property type="entry name" value="Upf3"/>
</dbReference>
<dbReference type="GO" id="GO:0000184">
    <property type="term" value="P:nuclear-transcribed mRNA catabolic process, nonsense-mediated decay"/>
    <property type="evidence" value="ECO:0007669"/>
    <property type="project" value="UniProtKB-KW"/>
</dbReference>
<dbReference type="PANTHER" id="PTHR13112:SF0">
    <property type="entry name" value="FI21285P1"/>
    <property type="match status" value="1"/>
</dbReference>
<sequence>MTDGYYRWYFPGKVPKNRSKQPVFSRAYIRFNSMEEVVQFHQNFNGHVFVDGQGQQTAALVEFAPNQLLPSASRFRDNKAGAIERDSDYLAFVQSLTQPRAANPPDSES</sequence>
<accession>A0A4Q0A0F6</accession>
<dbReference type="InterPro" id="IPR035979">
    <property type="entry name" value="RBD_domain_sf"/>
</dbReference>
<organism evidence="6 7">
    <name type="scientific">Dimargaris cristalligena</name>
    <dbReference type="NCBI Taxonomy" id="215637"/>
    <lineage>
        <taxon>Eukaryota</taxon>
        <taxon>Fungi</taxon>
        <taxon>Fungi incertae sedis</taxon>
        <taxon>Zoopagomycota</taxon>
        <taxon>Kickxellomycotina</taxon>
        <taxon>Dimargaritomycetes</taxon>
        <taxon>Dimargaritales</taxon>
        <taxon>Dimargaritaceae</taxon>
        <taxon>Dimargaris</taxon>
    </lineage>
</organism>
<dbReference type="Gene3D" id="3.30.70.330">
    <property type="match status" value="1"/>
</dbReference>
<evidence type="ECO:0000256" key="3">
    <source>
        <dbReference type="ARBA" id="ARBA00023161"/>
    </source>
</evidence>
<gene>
    <name evidence="6" type="ORF">BJ085DRAFT_20312</name>
</gene>
<evidence type="ECO:0000313" key="6">
    <source>
        <dbReference type="EMBL" id="RKP39566.1"/>
    </source>
</evidence>
<keyword evidence="4" id="KW-0539">Nucleus</keyword>
<dbReference type="GO" id="GO:0003729">
    <property type="term" value="F:mRNA binding"/>
    <property type="evidence" value="ECO:0007669"/>
    <property type="project" value="TreeGrafter"/>
</dbReference>
<evidence type="ECO:0000259" key="5">
    <source>
        <dbReference type="Pfam" id="PF03467"/>
    </source>
</evidence>
<comment type="similarity">
    <text evidence="2">Belongs to the RENT3 family.</text>
</comment>
<dbReference type="SUPFAM" id="SSF54928">
    <property type="entry name" value="RNA-binding domain, RBD"/>
    <property type="match status" value="1"/>
</dbReference>
<dbReference type="PANTHER" id="PTHR13112">
    <property type="entry name" value="UPF3 REGULATOR OF NONSENSE TRANSCRIPTS-LIKE PROTEIN"/>
    <property type="match status" value="1"/>
</dbReference>
<proteinExistence type="inferred from homology"/>
<dbReference type="EMBL" id="ML002261">
    <property type="protein sequence ID" value="RKP39566.1"/>
    <property type="molecule type" value="Genomic_DNA"/>
</dbReference>
<dbReference type="GO" id="GO:0045727">
    <property type="term" value="P:positive regulation of translation"/>
    <property type="evidence" value="ECO:0007669"/>
    <property type="project" value="TreeGrafter"/>
</dbReference>
<evidence type="ECO:0000313" key="7">
    <source>
        <dbReference type="Proteomes" id="UP000268162"/>
    </source>
</evidence>
<evidence type="ECO:0000256" key="1">
    <source>
        <dbReference type="ARBA" id="ARBA00004123"/>
    </source>
</evidence>
<dbReference type="InterPro" id="IPR012677">
    <property type="entry name" value="Nucleotide-bd_a/b_plait_sf"/>
</dbReference>
<dbReference type="GO" id="GO:0005730">
    <property type="term" value="C:nucleolus"/>
    <property type="evidence" value="ECO:0007669"/>
    <property type="project" value="TreeGrafter"/>
</dbReference>
<keyword evidence="7" id="KW-1185">Reference proteome</keyword>
<name>A0A4Q0A0F6_9FUNG</name>
<protein>
    <submittedName>
        <fullName evidence="6">Regulator of nonsense-mediated decay</fullName>
    </submittedName>
</protein>
<dbReference type="STRING" id="215637.A0A4Q0A0F6"/>
<keyword evidence="3" id="KW-0866">Nonsense-mediated mRNA decay</keyword>
<dbReference type="GO" id="GO:0005737">
    <property type="term" value="C:cytoplasm"/>
    <property type="evidence" value="ECO:0007669"/>
    <property type="project" value="TreeGrafter"/>
</dbReference>
<comment type="subcellular location">
    <subcellularLocation>
        <location evidence="1">Nucleus</location>
    </subcellularLocation>
</comment>
<evidence type="ECO:0000256" key="2">
    <source>
        <dbReference type="ARBA" id="ARBA00005991"/>
    </source>
</evidence>
<dbReference type="AlphaFoldDB" id="A0A4Q0A0F6"/>
<reference evidence="7" key="1">
    <citation type="journal article" date="2018" name="Nat. Microbiol.">
        <title>Leveraging single-cell genomics to expand the fungal tree of life.</title>
        <authorList>
            <person name="Ahrendt S.R."/>
            <person name="Quandt C.A."/>
            <person name="Ciobanu D."/>
            <person name="Clum A."/>
            <person name="Salamov A."/>
            <person name="Andreopoulos B."/>
            <person name="Cheng J.F."/>
            <person name="Woyke T."/>
            <person name="Pelin A."/>
            <person name="Henrissat B."/>
            <person name="Reynolds N.K."/>
            <person name="Benny G.L."/>
            <person name="Smith M.E."/>
            <person name="James T.Y."/>
            <person name="Grigoriev I.V."/>
        </authorList>
    </citation>
    <scope>NUCLEOTIDE SEQUENCE [LARGE SCALE GENOMIC DNA]</scope>
    <source>
        <strain evidence="7">RSA 468</strain>
    </source>
</reference>